<proteinExistence type="predicted"/>
<accession>A0A7J9AT77</accession>
<protein>
    <submittedName>
        <fullName evidence="1">Uncharacterized protein</fullName>
    </submittedName>
</protein>
<dbReference type="Proteomes" id="UP000593574">
    <property type="component" value="Unassembled WGS sequence"/>
</dbReference>
<evidence type="ECO:0000313" key="2">
    <source>
        <dbReference type="Proteomes" id="UP000593574"/>
    </source>
</evidence>
<keyword evidence="2" id="KW-1185">Reference proteome</keyword>
<gene>
    <name evidence="1" type="ORF">Golax_000297</name>
</gene>
<name>A0A7J9AT77_9ROSI</name>
<dbReference type="AlphaFoldDB" id="A0A7J9AT77"/>
<reference evidence="1 2" key="1">
    <citation type="journal article" date="2019" name="Genome Biol. Evol.">
        <title>Insights into the evolution of the New World diploid cottons (Gossypium, subgenus Houzingenia) based on genome sequencing.</title>
        <authorList>
            <person name="Grover C.E."/>
            <person name="Arick M.A. 2nd"/>
            <person name="Thrash A."/>
            <person name="Conover J.L."/>
            <person name="Sanders W.S."/>
            <person name="Peterson D.G."/>
            <person name="Frelichowski J.E."/>
            <person name="Scheffler J.A."/>
            <person name="Scheffler B.E."/>
            <person name="Wendel J.F."/>
        </authorList>
    </citation>
    <scope>NUCLEOTIDE SEQUENCE [LARGE SCALE GENOMIC DNA]</scope>
    <source>
        <strain evidence="1">4</strain>
        <tissue evidence="1">Leaf</tissue>
    </source>
</reference>
<comment type="caution">
    <text evidence="1">The sequence shown here is derived from an EMBL/GenBank/DDBJ whole genome shotgun (WGS) entry which is preliminary data.</text>
</comment>
<dbReference type="EMBL" id="JABEZV010000013">
    <property type="protein sequence ID" value="MBA0727297.1"/>
    <property type="molecule type" value="Genomic_DNA"/>
</dbReference>
<feature type="non-terminal residue" evidence="1">
    <location>
        <position position="1"/>
    </location>
</feature>
<organism evidence="1 2">
    <name type="scientific">Gossypium laxum</name>
    <dbReference type="NCBI Taxonomy" id="34288"/>
    <lineage>
        <taxon>Eukaryota</taxon>
        <taxon>Viridiplantae</taxon>
        <taxon>Streptophyta</taxon>
        <taxon>Embryophyta</taxon>
        <taxon>Tracheophyta</taxon>
        <taxon>Spermatophyta</taxon>
        <taxon>Magnoliopsida</taxon>
        <taxon>eudicotyledons</taxon>
        <taxon>Gunneridae</taxon>
        <taxon>Pentapetalae</taxon>
        <taxon>rosids</taxon>
        <taxon>malvids</taxon>
        <taxon>Malvales</taxon>
        <taxon>Malvaceae</taxon>
        <taxon>Malvoideae</taxon>
        <taxon>Gossypium</taxon>
    </lineage>
</organism>
<evidence type="ECO:0000313" key="1">
    <source>
        <dbReference type="EMBL" id="MBA0727297.1"/>
    </source>
</evidence>
<sequence>MTSRNIEHFVVLEGPLHEIKTLLEDDTRSSILEESIIEFEDILDSNYETLSYASASTTMISTYHPKVEIEVAFPLHAGVEVAIPDQVEVGFPPDKNSLDKSLKHDINLR</sequence>